<gene>
    <name evidence="3" type="ORF">SAMN04489764_0641</name>
</gene>
<evidence type="ECO:0008006" key="5">
    <source>
        <dbReference type="Google" id="ProtNLM"/>
    </source>
</evidence>
<dbReference type="RefSeq" id="WP_093257602.1">
    <property type="nucleotide sequence ID" value="NZ_FNKK01000002.1"/>
</dbReference>
<dbReference type="Gene3D" id="1.10.287.1060">
    <property type="entry name" value="ESAT-6-like"/>
    <property type="match status" value="1"/>
</dbReference>
<keyword evidence="1" id="KW-0175">Coiled coil</keyword>
<dbReference type="AlphaFoldDB" id="A0A1H1AUK8"/>
<dbReference type="STRING" id="35622.SAMN04489764_0641"/>
<evidence type="ECO:0000256" key="2">
    <source>
        <dbReference type="SAM" id="MobiDB-lite"/>
    </source>
</evidence>
<dbReference type="Proteomes" id="UP000217103">
    <property type="component" value="Unassembled WGS sequence"/>
</dbReference>
<organism evidence="3 4">
    <name type="scientific">Thermostaphylospora chromogena</name>
    <dbReference type="NCBI Taxonomy" id="35622"/>
    <lineage>
        <taxon>Bacteria</taxon>
        <taxon>Bacillati</taxon>
        <taxon>Actinomycetota</taxon>
        <taxon>Actinomycetes</taxon>
        <taxon>Streptosporangiales</taxon>
        <taxon>Thermomonosporaceae</taxon>
        <taxon>Thermostaphylospora</taxon>
    </lineage>
</organism>
<evidence type="ECO:0000313" key="3">
    <source>
        <dbReference type="EMBL" id="SDQ42816.1"/>
    </source>
</evidence>
<evidence type="ECO:0000256" key="1">
    <source>
        <dbReference type="SAM" id="Coils"/>
    </source>
</evidence>
<sequence>MATRQHEIRQPIDTSFGGFGNLETLAEALKDTNPQLLRNAAAEFDSVREKLKNLYDTLERELPNLERDWSQGGDATQVREQLTKLKTSTYEVMEAIKPPELPPNVPVYRPGGISAALRSYAMVLEYARGDNVPDAVTDDTSALESGAQGAAVGAAAGAFIGSFFAGVGAVPGSVIGGLIGGVVGGVGAILGDIGINLWGESKEEANLRMAQEHLQNMTNAAAVANDNFPLSYTTDIPMFDINPPTFDPTLPPGGRMPDVSPLNNINMPFKPVGLDDRGGLDADGLDGLNPNGIGDLNGLNPDGLNPDGLNPDGLNPDGLGTGLGTDGLGGLDPNGLGDLNGPGTDGLPATTLPVIDGNGPGTGNLDTSLAAFNPNGLNGLNNNYGTVLGGNGLHGPNGLYGPNGGGSNGIGLGAAGAGLGAGARGLGAGMNGTMPMAPLAGRGGRKGEEEERERTTWLLEDDEVFTSDEPVTSHRIEHATPKIKRGRS</sequence>
<proteinExistence type="predicted"/>
<protein>
    <recommendedName>
        <fullName evidence="5">WXG100 family type VII secretion target</fullName>
    </recommendedName>
</protein>
<evidence type="ECO:0000313" key="4">
    <source>
        <dbReference type="Proteomes" id="UP000217103"/>
    </source>
</evidence>
<dbReference type="OrthoDB" id="3533669at2"/>
<feature type="coiled-coil region" evidence="1">
    <location>
        <begin position="37"/>
        <end position="68"/>
    </location>
</feature>
<accession>A0A1H1AUK8</accession>
<reference evidence="3 4" key="1">
    <citation type="submission" date="2016-10" db="EMBL/GenBank/DDBJ databases">
        <authorList>
            <person name="de Groot N.N."/>
        </authorList>
    </citation>
    <scope>NUCLEOTIDE SEQUENCE [LARGE SCALE GENOMIC DNA]</scope>
    <source>
        <strain evidence="3 4">DSM 43794</strain>
    </source>
</reference>
<keyword evidence="4" id="KW-1185">Reference proteome</keyword>
<name>A0A1H1AUK8_9ACTN</name>
<dbReference type="EMBL" id="FNKK01000002">
    <property type="protein sequence ID" value="SDQ42816.1"/>
    <property type="molecule type" value="Genomic_DNA"/>
</dbReference>
<feature type="compositionally biased region" description="Basic and acidic residues" evidence="2">
    <location>
        <begin position="471"/>
        <end position="480"/>
    </location>
</feature>
<feature type="region of interest" description="Disordered" evidence="2">
    <location>
        <begin position="463"/>
        <end position="488"/>
    </location>
</feature>